<dbReference type="Proteomes" id="UP001221208">
    <property type="component" value="Unassembled WGS sequence"/>
</dbReference>
<gene>
    <name evidence="9" type="ORF">OIK44_13525</name>
</gene>
<feature type="transmembrane region" description="Helical" evidence="6">
    <location>
        <begin position="185"/>
        <end position="210"/>
    </location>
</feature>
<keyword evidence="3" id="KW-0807">Transducer</keyword>
<keyword evidence="6" id="KW-0472">Membrane</keyword>
<keyword evidence="4" id="KW-0175">Coiled coil</keyword>
<evidence type="ECO:0000313" key="10">
    <source>
        <dbReference type="Proteomes" id="UP001221208"/>
    </source>
</evidence>
<dbReference type="SMART" id="SM00283">
    <property type="entry name" value="MA"/>
    <property type="match status" value="1"/>
</dbReference>
<dbReference type="InterPro" id="IPR003660">
    <property type="entry name" value="HAMP_dom"/>
</dbReference>
<dbReference type="PROSITE" id="PS50111">
    <property type="entry name" value="CHEMOTAXIS_TRANSDUC_2"/>
    <property type="match status" value="1"/>
</dbReference>
<dbReference type="InterPro" id="IPR024478">
    <property type="entry name" value="HlyB_4HB_MCP"/>
</dbReference>
<keyword evidence="6" id="KW-1133">Transmembrane helix</keyword>
<name>A0ABT5K0U4_9BURK</name>
<evidence type="ECO:0000256" key="2">
    <source>
        <dbReference type="ARBA" id="ARBA00029447"/>
    </source>
</evidence>
<dbReference type="SUPFAM" id="SSF58104">
    <property type="entry name" value="Methyl-accepting chemotaxis protein (MCP) signaling domain"/>
    <property type="match status" value="1"/>
</dbReference>
<feature type="transmembrane region" description="Helical" evidence="6">
    <location>
        <begin position="12"/>
        <end position="34"/>
    </location>
</feature>
<dbReference type="PANTHER" id="PTHR43531">
    <property type="entry name" value="PROTEIN ICFG"/>
    <property type="match status" value="1"/>
</dbReference>
<organism evidence="9 10">
    <name type="scientific">Janthinobacterium fluminis</name>
    <dbReference type="NCBI Taxonomy" id="2987524"/>
    <lineage>
        <taxon>Bacteria</taxon>
        <taxon>Pseudomonadati</taxon>
        <taxon>Pseudomonadota</taxon>
        <taxon>Betaproteobacteria</taxon>
        <taxon>Burkholderiales</taxon>
        <taxon>Oxalobacteraceae</taxon>
        <taxon>Janthinobacterium</taxon>
    </lineage>
</organism>
<dbReference type="RefSeq" id="WP_273671292.1">
    <property type="nucleotide sequence ID" value="NZ_JAQQXR010000005.1"/>
</dbReference>
<feature type="coiled-coil region" evidence="4">
    <location>
        <begin position="135"/>
        <end position="169"/>
    </location>
</feature>
<keyword evidence="6" id="KW-0812">Transmembrane</keyword>
<dbReference type="Gene3D" id="1.10.287.950">
    <property type="entry name" value="Methyl-accepting chemotaxis protein"/>
    <property type="match status" value="1"/>
</dbReference>
<dbReference type="InterPro" id="IPR004089">
    <property type="entry name" value="MCPsignal_dom"/>
</dbReference>
<keyword evidence="1" id="KW-0488">Methylation</keyword>
<evidence type="ECO:0000256" key="5">
    <source>
        <dbReference type="SAM" id="MobiDB-lite"/>
    </source>
</evidence>
<reference evidence="9 10" key="1">
    <citation type="submission" date="2022-10" db="EMBL/GenBank/DDBJ databases">
        <title>Janthinobacterium sp. hw3 Genome sequencing.</title>
        <authorList>
            <person name="Park S."/>
        </authorList>
    </citation>
    <scope>NUCLEOTIDE SEQUENCE [LARGE SCALE GENOMIC DNA]</scope>
    <source>
        <strain evidence="10">hw3</strain>
    </source>
</reference>
<evidence type="ECO:0000256" key="4">
    <source>
        <dbReference type="SAM" id="Coils"/>
    </source>
</evidence>
<dbReference type="PANTHER" id="PTHR43531:SF14">
    <property type="entry name" value="METHYL-ACCEPTING CHEMOTAXIS PROTEIN I-RELATED"/>
    <property type="match status" value="1"/>
</dbReference>
<dbReference type="PROSITE" id="PS50885">
    <property type="entry name" value="HAMP"/>
    <property type="match status" value="1"/>
</dbReference>
<feature type="domain" description="HAMP" evidence="8">
    <location>
        <begin position="212"/>
        <end position="264"/>
    </location>
</feature>
<protein>
    <submittedName>
        <fullName evidence="9">Methyl-accepting chemotaxis protein</fullName>
    </submittedName>
</protein>
<evidence type="ECO:0000256" key="6">
    <source>
        <dbReference type="SAM" id="Phobius"/>
    </source>
</evidence>
<evidence type="ECO:0000256" key="3">
    <source>
        <dbReference type="PROSITE-ProRule" id="PRU00284"/>
    </source>
</evidence>
<feature type="compositionally biased region" description="Low complexity" evidence="5">
    <location>
        <begin position="537"/>
        <end position="546"/>
    </location>
</feature>
<dbReference type="Pfam" id="PF00015">
    <property type="entry name" value="MCPsignal"/>
    <property type="match status" value="1"/>
</dbReference>
<accession>A0ABT5K0U4</accession>
<feature type="region of interest" description="Disordered" evidence="5">
    <location>
        <begin position="534"/>
        <end position="562"/>
    </location>
</feature>
<evidence type="ECO:0000256" key="1">
    <source>
        <dbReference type="ARBA" id="ARBA00022481"/>
    </source>
</evidence>
<dbReference type="InterPro" id="IPR051310">
    <property type="entry name" value="MCP_chemotaxis"/>
</dbReference>
<dbReference type="Pfam" id="PF12729">
    <property type="entry name" value="4HB_MCP_1"/>
    <property type="match status" value="1"/>
</dbReference>
<evidence type="ECO:0000259" key="8">
    <source>
        <dbReference type="PROSITE" id="PS50885"/>
    </source>
</evidence>
<comment type="similarity">
    <text evidence="2">Belongs to the methyl-accepting chemotaxis (MCP) protein family.</text>
</comment>
<evidence type="ECO:0000313" key="9">
    <source>
        <dbReference type="EMBL" id="MDC8758597.1"/>
    </source>
</evidence>
<dbReference type="EMBL" id="JAQQXR010000005">
    <property type="protein sequence ID" value="MDC8758597.1"/>
    <property type="molecule type" value="Genomic_DNA"/>
</dbReference>
<keyword evidence="10" id="KW-1185">Reference proteome</keyword>
<feature type="domain" description="Methyl-accepting transducer" evidence="7">
    <location>
        <begin position="269"/>
        <end position="498"/>
    </location>
</feature>
<dbReference type="PRINTS" id="PR00260">
    <property type="entry name" value="CHEMTRNSDUCR"/>
</dbReference>
<sequence>MLKNLSIGPKLLLAPCLVLLLLVITAGSAFYGMVRQNRSMENMAQVHITRLKAAADVAGDAKYVHAQTYQLLSWISGSFAQTRLDALVAQIKAGHAAIDAKLARLAKDASADEAAPLGASRAALGGYHKAVVETIELAQMDLSIAANSMAKAEKQFVALNEQLEQLAALEQSLSARAHQHAKAEFHALGLGMAVLVLLSTALSLMVTIWVRQAMQRDIALISDVVRELASGSLIGGVRNDGRDEIAQTSRVLDQSIANLNQTLRTIVAAVDSIDQASQEIAEGNMDLSNRTEVQAGALQQTASAMASLTLAVTENAANAGRACELAAGASALAQRGGAAMGQAMTTMETIRAHSRQIVDITSVIDSISFQTNILALNAAVEAARAGEQGRGFAVVAAEVRNLAQRSAAAAKEIKTLIATSVGTIDDGSVLVQQAGASMADIVASVQQVNDVIARISGASAEQAEGIVEVNQAVGQMDDVTQQNAALVEQAAAAAASLQDQTARLAQAARVFTIDKPGAAAVVVARAQAKADLERRAAGGPLRGGANADRRSAPAWPQRRHGA</sequence>
<dbReference type="InterPro" id="IPR004090">
    <property type="entry name" value="Chemotax_Me-accpt_rcpt"/>
</dbReference>
<comment type="caution">
    <text evidence="9">The sequence shown here is derived from an EMBL/GenBank/DDBJ whole genome shotgun (WGS) entry which is preliminary data.</text>
</comment>
<proteinExistence type="inferred from homology"/>
<evidence type="ECO:0000259" key="7">
    <source>
        <dbReference type="PROSITE" id="PS50111"/>
    </source>
</evidence>